<reference evidence="1 2" key="1">
    <citation type="submission" date="2016-05" db="EMBL/GenBank/DDBJ databases">
        <authorList>
            <person name="Ramsay J.P."/>
        </authorList>
    </citation>
    <scope>NUCLEOTIDE SEQUENCE [LARGE SCALE GENOMIC DNA]</scope>
    <source>
        <strain evidence="1 2">NZP2042</strain>
    </source>
</reference>
<dbReference type="RefSeq" id="WP_065005455.1">
    <property type="nucleotide sequence ID" value="NZ_CP033334.1"/>
</dbReference>
<dbReference type="Pfam" id="PF14072">
    <property type="entry name" value="DndB"/>
    <property type="match status" value="1"/>
</dbReference>
<proteinExistence type="predicted"/>
<evidence type="ECO:0008006" key="3">
    <source>
        <dbReference type="Google" id="ProtNLM"/>
    </source>
</evidence>
<dbReference type="AlphaFoldDB" id="A0AA91J2D2"/>
<protein>
    <recommendedName>
        <fullName evidence="3">DGQHR domain-containing protein</fullName>
    </recommendedName>
</protein>
<name>A0AA91J2D2_RHILI</name>
<gene>
    <name evidence="1" type="ORF">A8145_13810</name>
</gene>
<accession>A0AA91J2D2</accession>
<organism evidence="1 2">
    <name type="scientific">Rhizobium loti</name>
    <name type="common">Mesorhizobium loti</name>
    <dbReference type="NCBI Taxonomy" id="381"/>
    <lineage>
        <taxon>Bacteria</taxon>
        <taxon>Pseudomonadati</taxon>
        <taxon>Pseudomonadota</taxon>
        <taxon>Alphaproteobacteria</taxon>
        <taxon>Hyphomicrobiales</taxon>
        <taxon>Phyllobacteriaceae</taxon>
        <taxon>Mesorhizobium</taxon>
    </lineage>
</organism>
<dbReference type="InterPro" id="IPR017642">
    <property type="entry name" value="DNA_S_mod_DndB"/>
</dbReference>
<evidence type="ECO:0000313" key="2">
    <source>
        <dbReference type="Proteomes" id="UP000093737"/>
    </source>
</evidence>
<sequence length="505" mass="55935">MYPKDGDMPTPLTPESLDSLIDAGDVNETPFNVFIGHNLGHRVFSMAVPFRKFYEISDVANDRESGPVAQRPLDSNHAKKLAVYMVKGLVSAAKMRRAIQGKESLPEFDEILRLLGDQPYFSLQPLVCNIRNVSPGATGPNGIRGFRLETKSGETAGFKVFLSERHILWVVDGQHRRHGADMALSFLETVRQTGRYPGKGAVLFIDKGRQVTEGEMVVWNEAWEAARSYATLTVEVHLGLTVEQERQLFHDLNRLGKKVDPSLALQFDSSNPITHFIKRSLVGDLGIHVSDAEAKDWSEDTGALVLKDVVAVNAIAFLNKGNIAGATPAVVEPREPAILDLWSRIVEIPDLGSERAKEKTVAAQPVVLKALAKIAYDLNFSNRKPVDADALWTRFLEALPEVDFSHQNPMWRYYTMTDEEREEAGLAGLAEFLPDDTGIIANRDIGGFQGGLMRFGAKHNDIFPILSDMIRWKAGLPTRRDGQRAGGPLAGFVLEIPESMAHFKN</sequence>
<dbReference type="EMBL" id="LYTK01000012">
    <property type="protein sequence ID" value="OBQ65273.1"/>
    <property type="molecule type" value="Genomic_DNA"/>
</dbReference>
<dbReference type="Proteomes" id="UP000093737">
    <property type="component" value="Unassembled WGS sequence"/>
</dbReference>
<evidence type="ECO:0000313" key="1">
    <source>
        <dbReference type="EMBL" id="OBQ65273.1"/>
    </source>
</evidence>
<comment type="caution">
    <text evidence="1">The sequence shown here is derived from an EMBL/GenBank/DDBJ whole genome shotgun (WGS) entry which is preliminary data.</text>
</comment>